<dbReference type="GO" id="GO:0005829">
    <property type="term" value="C:cytosol"/>
    <property type="evidence" value="ECO:0007669"/>
    <property type="project" value="TreeGrafter"/>
</dbReference>
<evidence type="ECO:0000259" key="1">
    <source>
        <dbReference type="PROSITE" id="PS50042"/>
    </source>
</evidence>
<proteinExistence type="predicted"/>
<dbReference type="AlphaFoldDB" id="A0A6N9TNU4"/>
<dbReference type="InterPro" id="IPR018490">
    <property type="entry name" value="cNMP-bd_dom_sf"/>
</dbReference>
<dbReference type="GO" id="GO:0003700">
    <property type="term" value="F:DNA-binding transcription factor activity"/>
    <property type="evidence" value="ECO:0007669"/>
    <property type="project" value="TreeGrafter"/>
</dbReference>
<evidence type="ECO:0000313" key="2">
    <source>
        <dbReference type="EMBL" id="NDY42962.1"/>
    </source>
</evidence>
<dbReference type="Pfam" id="PF00027">
    <property type="entry name" value="cNMP_binding"/>
    <property type="match status" value="1"/>
</dbReference>
<dbReference type="InterPro" id="IPR050397">
    <property type="entry name" value="Env_Response_Regulators"/>
</dbReference>
<gene>
    <name evidence="2" type="ORF">G3N55_08920</name>
</gene>
<dbReference type="EMBL" id="JAAGRR010000104">
    <property type="protein sequence ID" value="NDY42962.1"/>
    <property type="molecule type" value="Genomic_DNA"/>
</dbReference>
<accession>A0A6N9TNU4</accession>
<dbReference type="Proteomes" id="UP000469346">
    <property type="component" value="Unassembled WGS sequence"/>
</dbReference>
<feature type="domain" description="Cyclic nucleotide-binding" evidence="1">
    <location>
        <begin position="36"/>
        <end position="157"/>
    </location>
</feature>
<sequence length="173" mass="19616">METKGAETARRADFQEAVRAPRPEGTCLELKEEMELFRFLAEAEADGIYCYFERRDLEPGEALYRENEPADFVAFILSGRVKIVKETEFKGHSVVMAVHGPGSFVGEFALVEGTRRCTSAVAMEPTRVAVLHRDRFDELAGRHPDFALRLLKTVLRVVYMRLRGLSSRLTSVF</sequence>
<dbReference type="SUPFAM" id="SSF51206">
    <property type="entry name" value="cAMP-binding domain-like"/>
    <property type="match status" value="1"/>
</dbReference>
<dbReference type="InterPro" id="IPR014710">
    <property type="entry name" value="RmlC-like_jellyroll"/>
</dbReference>
<dbReference type="CDD" id="cd00038">
    <property type="entry name" value="CAP_ED"/>
    <property type="match status" value="1"/>
</dbReference>
<keyword evidence="3" id="KW-1185">Reference proteome</keyword>
<dbReference type="PANTHER" id="PTHR24567:SF74">
    <property type="entry name" value="HTH-TYPE TRANSCRIPTIONAL REGULATOR ARCR"/>
    <property type="match status" value="1"/>
</dbReference>
<dbReference type="PROSITE" id="PS50042">
    <property type="entry name" value="CNMP_BINDING_3"/>
    <property type="match status" value="1"/>
</dbReference>
<evidence type="ECO:0000313" key="3">
    <source>
        <dbReference type="Proteomes" id="UP000469346"/>
    </source>
</evidence>
<dbReference type="PANTHER" id="PTHR24567">
    <property type="entry name" value="CRP FAMILY TRANSCRIPTIONAL REGULATORY PROTEIN"/>
    <property type="match status" value="1"/>
</dbReference>
<organism evidence="2 3">
    <name type="scientific">Dissulfurirhabdus thermomarina</name>
    <dbReference type="NCBI Taxonomy" id="1765737"/>
    <lineage>
        <taxon>Bacteria</taxon>
        <taxon>Deltaproteobacteria</taxon>
        <taxon>Dissulfurirhabdaceae</taxon>
        <taxon>Dissulfurirhabdus</taxon>
    </lineage>
</organism>
<protein>
    <submittedName>
        <fullName evidence="2">Cyclic nucleotide-binding domain-containing protein</fullName>
    </submittedName>
</protein>
<dbReference type="InterPro" id="IPR000595">
    <property type="entry name" value="cNMP-bd_dom"/>
</dbReference>
<comment type="caution">
    <text evidence="2">The sequence shown here is derived from an EMBL/GenBank/DDBJ whole genome shotgun (WGS) entry which is preliminary data.</text>
</comment>
<dbReference type="SMART" id="SM00100">
    <property type="entry name" value="cNMP"/>
    <property type="match status" value="1"/>
</dbReference>
<name>A0A6N9TNU4_DISTH</name>
<reference evidence="2 3" key="1">
    <citation type="submission" date="2020-02" db="EMBL/GenBank/DDBJ databases">
        <title>Comparative genomics of sulfur disproportionating microorganisms.</title>
        <authorList>
            <person name="Ward L.M."/>
            <person name="Bertran E."/>
            <person name="Johnston D.T."/>
        </authorList>
    </citation>
    <scope>NUCLEOTIDE SEQUENCE [LARGE SCALE GENOMIC DNA]</scope>
    <source>
        <strain evidence="2 3">DSM 100025</strain>
    </source>
</reference>
<dbReference type="RefSeq" id="WP_163299088.1">
    <property type="nucleotide sequence ID" value="NZ_JAAGRR010000104.1"/>
</dbReference>
<dbReference type="Gene3D" id="2.60.120.10">
    <property type="entry name" value="Jelly Rolls"/>
    <property type="match status" value="1"/>
</dbReference>